<keyword evidence="9" id="KW-1185">Reference proteome</keyword>
<dbReference type="Proteomes" id="UP001523234">
    <property type="component" value="Unassembled WGS sequence"/>
</dbReference>
<organism evidence="8 9">
    <name type="scientific">Fructobacillus apis</name>
    <dbReference type="NCBI Taxonomy" id="2935017"/>
    <lineage>
        <taxon>Bacteria</taxon>
        <taxon>Bacillati</taxon>
        <taxon>Bacillota</taxon>
        <taxon>Bacilli</taxon>
        <taxon>Lactobacillales</taxon>
        <taxon>Lactobacillaceae</taxon>
        <taxon>Fructobacillus</taxon>
    </lineage>
</organism>
<evidence type="ECO:0000256" key="4">
    <source>
        <dbReference type="ARBA" id="ARBA00022833"/>
    </source>
</evidence>
<evidence type="ECO:0000256" key="6">
    <source>
        <dbReference type="ARBA" id="ARBA00048348"/>
    </source>
</evidence>
<gene>
    <name evidence="8" type="ORF">NFX39_03335</name>
</gene>
<evidence type="ECO:0000313" key="9">
    <source>
        <dbReference type="Proteomes" id="UP001523234"/>
    </source>
</evidence>
<proteinExistence type="inferred from homology"/>
<dbReference type="InterPro" id="IPR001148">
    <property type="entry name" value="CA_dom"/>
</dbReference>
<evidence type="ECO:0000313" key="8">
    <source>
        <dbReference type="EMBL" id="MCO0832121.1"/>
    </source>
</evidence>
<dbReference type="Gene3D" id="3.10.200.10">
    <property type="entry name" value="Alpha carbonic anhydrase"/>
    <property type="match status" value="1"/>
</dbReference>
<feature type="domain" description="Alpha-carbonic anhydrase" evidence="7">
    <location>
        <begin position="2"/>
        <end position="207"/>
    </location>
</feature>
<protein>
    <recommendedName>
        <fullName evidence="2">carbonic anhydrase</fullName>
        <ecNumber evidence="2">4.2.1.1</ecNumber>
    </recommendedName>
</protein>
<name>A0ABT0ZQ49_9LACO</name>
<dbReference type="InterPro" id="IPR036398">
    <property type="entry name" value="CA_dom_sf"/>
</dbReference>
<evidence type="ECO:0000256" key="1">
    <source>
        <dbReference type="ARBA" id="ARBA00010718"/>
    </source>
</evidence>
<dbReference type="PROSITE" id="PS51144">
    <property type="entry name" value="ALPHA_CA_2"/>
    <property type="match status" value="1"/>
</dbReference>
<dbReference type="PANTHER" id="PTHR18952">
    <property type="entry name" value="CARBONIC ANHYDRASE"/>
    <property type="match status" value="1"/>
</dbReference>
<keyword evidence="5" id="KW-0456">Lyase</keyword>
<reference evidence="8 9" key="1">
    <citation type="submission" date="2022-06" db="EMBL/GenBank/DDBJ databases">
        <title>Fructobacillus taiwanensis sp. nov., isolated from the honeybee.</title>
        <authorList>
            <person name="Chen Y.-S."/>
            <person name="Wang L.-T."/>
            <person name="Lee Y.-S."/>
            <person name="Chang Y.-C."/>
            <person name="Wu H.-C."/>
            <person name="Liao C.-Y."/>
            <person name="Chen W.-H."/>
            <person name="Deng J.-N."/>
            <person name="Wang Y.-H."/>
        </authorList>
    </citation>
    <scope>NUCLEOTIDE SEQUENCE [LARGE SCALE GENOMIC DNA]</scope>
    <source>
        <strain evidence="8 9">W13</strain>
    </source>
</reference>
<dbReference type="Pfam" id="PF00194">
    <property type="entry name" value="Carb_anhydrase"/>
    <property type="match status" value="1"/>
</dbReference>
<evidence type="ECO:0000256" key="3">
    <source>
        <dbReference type="ARBA" id="ARBA00022723"/>
    </source>
</evidence>
<dbReference type="RefSeq" id="WP_252442963.1">
    <property type="nucleotide sequence ID" value="NZ_JAMWYK010000002.1"/>
</dbReference>
<keyword evidence="4" id="KW-0862">Zinc</keyword>
<evidence type="ECO:0000256" key="2">
    <source>
        <dbReference type="ARBA" id="ARBA00012925"/>
    </source>
</evidence>
<dbReference type="CDD" id="cd03124">
    <property type="entry name" value="alpha_CA_prokaryotic_like"/>
    <property type="match status" value="1"/>
</dbReference>
<dbReference type="SMART" id="SM01057">
    <property type="entry name" value="Carb_anhydrase"/>
    <property type="match status" value="1"/>
</dbReference>
<dbReference type="SUPFAM" id="SSF51069">
    <property type="entry name" value="Carbonic anhydrase"/>
    <property type="match status" value="1"/>
</dbReference>
<dbReference type="EMBL" id="JAMWYK010000002">
    <property type="protein sequence ID" value="MCO0832121.1"/>
    <property type="molecule type" value="Genomic_DNA"/>
</dbReference>
<evidence type="ECO:0000256" key="5">
    <source>
        <dbReference type="ARBA" id="ARBA00023239"/>
    </source>
</evidence>
<dbReference type="InterPro" id="IPR023561">
    <property type="entry name" value="Carbonic_anhydrase_a-class"/>
</dbReference>
<evidence type="ECO:0000259" key="7">
    <source>
        <dbReference type="PROSITE" id="PS51144"/>
    </source>
</evidence>
<dbReference type="EC" id="4.2.1.1" evidence="2"/>
<keyword evidence="3" id="KW-0479">Metal-binding</keyword>
<comment type="similarity">
    <text evidence="1">Belongs to the alpha-carbonic anhydrase family.</text>
</comment>
<accession>A0ABT0ZQ49</accession>
<comment type="caution">
    <text evidence="8">The sequence shown here is derived from an EMBL/GenBank/DDBJ whole genome shotgun (WGS) entry which is preliminary data.</text>
</comment>
<comment type="catalytic activity">
    <reaction evidence="6">
        <text>hydrogencarbonate + H(+) = CO2 + H2O</text>
        <dbReference type="Rhea" id="RHEA:10748"/>
        <dbReference type="ChEBI" id="CHEBI:15377"/>
        <dbReference type="ChEBI" id="CHEBI:15378"/>
        <dbReference type="ChEBI" id="CHEBI:16526"/>
        <dbReference type="ChEBI" id="CHEBI:17544"/>
        <dbReference type="EC" id="4.2.1.1"/>
    </reaction>
</comment>
<sequence>MDKLNYAHQIAWQHTTKEKDQSPIDITKDAVVEGDCIHVDWKGLGPTALTVKEKVIGDQYYCDGQITLGGATYQLERFHTHQGYEHLIDGQSGPAEIHLVFKRPDGGVMVLGVWTELDEEAPVLFAPVFEGKETTIELMDMVPKNFSMVYTYTGTLTTPPLKEDVHWVLLKEKLGINPADVAAFAQAYPHNVREVQPLNGREIVARKVCSVD</sequence>
<dbReference type="InterPro" id="IPR041891">
    <property type="entry name" value="Alpha_CA_prokaryot-like"/>
</dbReference>
<dbReference type="PANTHER" id="PTHR18952:SF265">
    <property type="entry name" value="CARBONIC ANHYDRASE"/>
    <property type="match status" value="1"/>
</dbReference>